<proteinExistence type="predicted"/>
<evidence type="ECO:0000313" key="2">
    <source>
        <dbReference type="EMBL" id="KAF5216205.1"/>
    </source>
</evidence>
<feature type="region of interest" description="Disordered" evidence="1">
    <location>
        <begin position="150"/>
        <end position="283"/>
    </location>
</feature>
<feature type="compositionally biased region" description="Low complexity" evidence="1">
    <location>
        <begin position="175"/>
        <end position="188"/>
    </location>
</feature>
<dbReference type="Proteomes" id="UP000583944">
    <property type="component" value="Unassembled WGS sequence"/>
</dbReference>
<dbReference type="VEuPathDB" id="TriTrypDB:ECC02_011035"/>
<comment type="caution">
    <text evidence="2">The sequence shown here is derived from an EMBL/GenBank/DDBJ whole genome shotgun (WGS) entry which is preliminary data.</text>
</comment>
<dbReference type="AlphaFoldDB" id="A0A7J6XPP3"/>
<name>A0A7J6XPP3_TRYCR</name>
<reference evidence="2 3" key="1">
    <citation type="journal article" date="2019" name="Genome Biol. Evol.">
        <title>Nanopore Sequencing Significantly Improves Genome Assembly of the Protozoan Parasite Trypanosoma cruzi.</title>
        <authorList>
            <person name="Diaz-Viraque F."/>
            <person name="Pita S."/>
            <person name="Greif G."/>
            <person name="de Souza R.C.M."/>
            <person name="Iraola G."/>
            <person name="Robello C."/>
        </authorList>
    </citation>
    <scope>NUCLEOTIDE SEQUENCE [LARGE SCALE GENOMIC DNA]</scope>
    <source>
        <strain evidence="2 3">Berenice</strain>
    </source>
</reference>
<accession>A0A7J6XPP3</accession>
<evidence type="ECO:0000313" key="3">
    <source>
        <dbReference type="Proteomes" id="UP000583944"/>
    </source>
</evidence>
<evidence type="ECO:0000256" key="1">
    <source>
        <dbReference type="SAM" id="MobiDB-lite"/>
    </source>
</evidence>
<gene>
    <name evidence="2" type="ORF">ECC02_011035</name>
</gene>
<feature type="compositionally biased region" description="Polar residues" evidence="1">
    <location>
        <begin position="252"/>
        <end position="275"/>
    </location>
</feature>
<sequence length="283" mass="30766">MWKLEPVPTVRYERTYALAGLRRWAPFGHEKRFPVVDADGTARRVDQGWFAPRAVASKWIAAHGAAAMKFERSPALSQPRPIVGETQTEPPLQWVFAPACLQLLAASHAAEHFYYYGTGVFLLAAVAPVGAWTTPFWQATLSRDAGVAPAAVTAPRDHSTKEPSPGMRHTAAECAPASAARKMAAASAQEQKRQSEPRVSAPHLLALMPPPAASPTVWRPSGPHRHPLPPHSAMAAASVPPPPPPWRAYLSQIRQTRGQRWQTSSSVHGPSQQEPSGAHHFLE</sequence>
<dbReference type="EMBL" id="JABDHM010000225">
    <property type="protein sequence ID" value="KAF5216205.1"/>
    <property type="molecule type" value="Genomic_DNA"/>
</dbReference>
<organism evidence="2 3">
    <name type="scientific">Trypanosoma cruzi</name>
    <dbReference type="NCBI Taxonomy" id="5693"/>
    <lineage>
        <taxon>Eukaryota</taxon>
        <taxon>Discoba</taxon>
        <taxon>Euglenozoa</taxon>
        <taxon>Kinetoplastea</taxon>
        <taxon>Metakinetoplastina</taxon>
        <taxon>Trypanosomatida</taxon>
        <taxon>Trypanosomatidae</taxon>
        <taxon>Trypanosoma</taxon>
        <taxon>Schizotrypanum</taxon>
    </lineage>
</organism>
<protein>
    <submittedName>
        <fullName evidence="2">Uncharacterized protein</fullName>
    </submittedName>
</protein>